<organism evidence="2">
    <name type="scientific">Notodromas monacha</name>
    <dbReference type="NCBI Taxonomy" id="399045"/>
    <lineage>
        <taxon>Eukaryota</taxon>
        <taxon>Metazoa</taxon>
        <taxon>Ecdysozoa</taxon>
        <taxon>Arthropoda</taxon>
        <taxon>Crustacea</taxon>
        <taxon>Oligostraca</taxon>
        <taxon>Ostracoda</taxon>
        <taxon>Podocopa</taxon>
        <taxon>Podocopida</taxon>
        <taxon>Cypridocopina</taxon>
        <taxon>Cypridoidea</taxon>
        <taxon>Cyprididae</taxon>
        <taxon>Notodromas</taxon>
    </lineage>
</organism>
<comment type="caution">
    <text evidence="1">Lacks conserved residue(s) required for the propagation of feature annotation.</text>
</comment>
<keyword evidence="1" id="KW-0472">Membrane</keyword>
<proteinExistence type="inferred from homology"/>
<reference evidence="2" key="1">
    <citation type="submission" date="2020-11" db="EMBL/GenBank/DDBJ databases">
        <authorList>
            <person name="Tran Van P."/>
        </authorList>
    </citation>
    <scope>NUCLEOTIDE SEQUENCE</scope>
</reference>
<evidence type="ECO:0000313" key="2">
    <source>
        <dbReference type="EMBL" id="CAD7276567.1"/>
    </source>
</evidence>
<dbReference type="GO" id="GO:0005789">
    <property type="term" value="C:endoplasmic reticulum membrane"/>
    <property type="evidence" value="ECO:0007669"/>
    <property type="project" value="UniProtKB-SubCell"/>
</dbReference>
<keyword evidence="1" id="KW-1133">Transmembrane helix</keyword>
<dbReference type="GO" id="GO:0102389">
    <property type="term" value="F:polyprenol reductase activity"/>
    <property type="evidence" value="ECO:0007669"/>
    <property type="project" value="UniProtKB-UniRule"/>
</dbReference>
<sequence>MLEWLVCAAFLLMGSTIFLGWGLLEICPKERAGLKHFAESILLWGKLSNGKRASKFNVPKRWFAHFYVTGLLVSSTALGMTVFGRQTLTRALFSLPPFGPGSGSCSAAVGDYGGWRPQRNGGISVFLFRRFSVSCLVFFGATGTGTGAGSRVNGMLGWARIGKTYSVRTYGGWRPQRNGGISVFLFRRFSVSCLVFFGATGTGTGAGSRVNGMLGWARIGKTYSVQPWRIQLALALLTIQTSRRLYECVFVSVFSAQRMEWFDYVVGH</sequence>
<dbReference type="Proteomes" id="UP000678499">
    <property type="component" value="Unassembled WGS sequence"/>
</dbReference>
<name>A0A7R9BJQ4_9CRUS</name>
<dbReference type="EMBL" id="CAJPEX010000654">
    <property type="protein sequence ID" value="CAG0916719.1"/>
    <property type="molecule type" value="Genomic_DNA"/>
</dbReference>
<comment type="similarity">
    <text evidence="1">Belongs to the steroid 5-alpha reductase family. Polyprenal reductase subfamily.</text>
</comment>
<dbReference type="GO" id="GO:0016095">
    <property type="term" value="P:polyprenol catabolic process"/>
    <property type="evidence" value="ECO:0007669"/>
    <property type="project" value="UniProtKB-UniRule"/>
</dbReference>
<dbReference type="AlphaFoldDB" id="A0A7R9BJQ4"/>
<dbReference type="InterPro" id="IPR039698">
    <property type="entry name" value="Dfg10/SRD5A3"/>
</dbReference>
<keyword evidence="1" id="KW-0521">NADP</keyword>
<dbReference type="EMBL" id="OA882691">
    <property type="protein sequence ID" value="CAD7276567.1"/>
    <property type="molecule type" value="Genomic_DNA"/>
</dbReference>
<comment type="pathway">
    <text evidence="1">Protein modification; protein glycosylation.</text>
</comment>
<dbReference type="GO" id="GO:0006488">
    <property type="term" value="P:dolichol-linked oligosaccharide biosynthetic process"/>
    <property type="evidence" value="ECO:0007669"/>
    <property type="project" value="UniProtKB-UniRule"/>
</dbReference>
<evidence type="ECO:0000313" key="3">
    <source>
        <dbReference type="Proteomes" id="UP000678499"/>
    </source>
</evidence>
<evidence type="ECO:0000256" key="1">
    <source>
        <dbReference type="RuleBase" id="RU367081"/>
    </source>
</evidence>
<dbReference type="OrthoDB" id="5788137at2759"/>
<feature type="transmembrane region" description="Helical" evidence="1">
    <location>
        <begin position="62"/>
        <end position="83"/>
    </location>
</feature>
<dbReference type="EC" id="1.3.1.94" evidence="1"/>
<gene>
    <name evidence="2" type="ORF">NMOB1V02_LOCUS4323</name>
</gene>
<keyword evidence="1" id="KW-0560">Oxidoreductase</keyword>
<comment type="function">
    <text evidence="1">Plays a key role in early steps of protein N-linked glycosylation by being involved in the conversion of polyprenol into dolichol. Acts as a polyprenal reductase that mediates the reduction of polyprenal into dolichal in a NADP-dependent mechanism. Dolichols are required for the synthesis of dolichol-linked monosaccharides and the oligosaccharide precursor used for N-glycosylation.</text>
</comment>
<comment type="subcellular location">
    <subcellularLocation>
        <location evidence="1">Endoplasmic reticulum membrane</location>
    </subcellularLocation>
</comment>
<comment type="catalytic activity">
    <reaction evidence="1">
        <text>a di-trans,poly-cis-dolichal + NADP(+) = a di-trans,poly-cis-polyprenal + NADPH + H(+)</text>
        <dbReference type="Rhea" id="RHEA:80727"/>
        <dbReference type="Rhea" id="RHEA-COMP:19536"/>
        <dbReference type="Rhea" id="RHEA-COMP:19537"/>
        <dbReference type="ChEBI" id="CHEBI:15378"/>
        <dbReference type="ChEBI" id="CHEBI:57783"/>
        <dbReference type="ChEBI" id="CHEBI:58349"/>
        <dbReference type="ChEBI" id="CHEBI:231623"/>
        <dbReference type="ChEBI" id="CHEBI:231637"/>
        <dbReference type="EC" id="1.3.1.94"/>
    </reaction>
    <physiologicalReaction direction="right-to-left" evidence="1">
        <dbReference type="Rhea" id="RHEA:80729"/>
    </physiologicalReaction>
</comment>
<keyword evidence="3" id="KW-1185">Reference proteome</keyword>
<dbReference type="GO" id="GO:0003865">
    <property type="term" value="F:3-oxo-5-alpha-steroid 4-dehydrogenase activity"/>
    <property type="evidence" value="ECO:0007669"/>
    <property type="project" value="TreeGrafter"/>
</dbReference>
<dbReference type="UniPathway" id="UPA00378"/>
<dbReference type="GO" id="GO:0160198">
    <property type="term" value="F:polyprenal reductase activity"/>
    <property type="evidence" value="ECO:0007669"/>
    <property type="project" value="UniProtKB-EC"/>
</dbReference>
<dbReference type="PANTHER" id="PTHR14624">
    <property type="entry name" value="DFG10 PROTEIN"/>
    <property type="match status" value="1"/>
</dbReference>
<keyword evidence="1" id="KW-0256">Endoplasmic reticulum</keyword>
<accession>A0A7R9BJQ4</accession>
<protein>
    <recommendedName>
        <fullName evidence="1">Polyprenal reductase</fullName>
        <ecNumber evidence="1">1.3.1.94</ecNumber>
    </recommendedName>
</protein>
<keyword evidence="1" id="KW-0812">Transmembrane</keyword>
<dbReference type="PANTHER" id="PTHR14624:SF0">
    <property type="entry name" value="POLYPRENOL REDUCTASE"/>
    <property type="match status" value="1"/>
</dbReference>